<feature type="region of interest" description="Disordered" evidence="1">
    <location>
        <begin position="103"/>
        <end position="129"/>
    </location>
</feature>
<dbReference type="Proteomes" id="UP000823405">
    <property type="component" value="Unassembled WGS sequence"/>
</dbReference>
<keyword evidence="3" id="KW-1185">Reference proteome</keyword>
<feature type="non-terminal residue" evidence="2">
    <location>
        <position position="129"/>
    </location>
</feature>
<dbReference type="OrthoDB" id="2443283at2759"/>
<protein>
    <submittedName>
        <fullName evidence="2">Uncharacterized protein</fullName>
    </submittedName>
</protein>
<sequence>MTRAGSSSASASTSTSTSVRSPATTPPSQSAPVFSVNPYSSSWSPSTVAILKSPLRTRSSSKASNSLDLMQCSLYSPAPNLILQPSPAIDLSPTYAAGIRSSTSRAMLRRGGSDPSSLLDYRTPVFGPQ</sequence>
<name>A0A9P6QNS9_9FUNG</name>
<proteinExistence type="predicted"/>
<comment type="caution">
    <text evidence="2">The sequence shown here is derived from an EMBL/GenBank/DDBJ whole genome shotgun (WGS) entry which is preliminary data.</text>
</comment>
<organism evidence="2 3">
    <name type="scientific">Linnemannia gamsii</name>
    <dbReference type="NCBI Taxonomy" id="64522"/>
    <lineage>
        <taxon>Eukaryota</taxon>
        <taxon>Fungi</taxon>
        <taxon>Fungi incertae sedis</taxon>
        <taxon>Mucoromycota</taxon>
        <taxon>Mortierellomycotina</taxon>
        <taxon>Mortierellomycetes</taxon>
        <taxon>Mortierellales</taxon>
        <taxon>Mortierellaceae</taxon>
        <taxon>Linnemannia</taxon>
    </lineage>
</organism>
<feature type="region of interest" description="Disordered" evidence="1">
    <location>
        <begin position="1"/>
        <end position="45"/>
    </location>
</feature>
<accession>A0A9P6QNS9</accession>
<dbReference type="EMBL" id="JAAAIN010004337">
    <property type="protein sequence ID" value="KAG0282039.1"/>
    <property type="molecule type" value="Genomic_DNA"/>
</dbReference>
<evidence type="ECO:0000256" key="1">
    <source>
        <dbReference type="SAM" id="MobiDB-lite"/>
    </source>
</evidence>
<reference evidence="2" key="1">
    <citation type="journal article" date="2020" name="Fungal Divers.">
        <title>Resolving the Mortierellaceae phylogeny through synthesis of multi-gene phylogenetics and phylogenomics.</title>
        <authorList>
            <person name="Vandepol N."/>
            <person name="Liber J."/>
            <person name="Desiro A."/>
            <person name="Na H."/>
            <person name="Kennedy M."/>
            <person name="Barry K."/>
            <person name="Grigoriev I.V."/>
            <person name="Miller A.N."/>
            <person name="O'Donnell K."/>
            <person name="Stajich J.E."/>
            <person name="Bonito G."/>
        </authorList>
    </citation>
    <scope>NUCLEOTIDE SEQUENCE</scope>
    <source>
        <strain evidence="2">NVP60</strain>
    </source>
</reference>
<evidence type="ECO:0000313" key="2">
    <source>
        <dbReference type="EMBL" id="KAG0282039.1"/>
    </source>
</evidence>
<gene>
    <name evidence="2" type="ORF">BGZ97_009161</name>
</gene>
<dbReference type="AlphaFoldDB" id="A0A9P6QNS9"/>
<evidence type="ECO:0000313" key="3">
    <source>
        <dbReference type="Proteomes" id="UP000823405"/>
    </source>
</evidence>